<organism evidence="10 11">
    <name type="scientific">Mucor saturninus</name>
    <dbReference type="NCBI Taxonomy" id="64648"/>
    <lineage>
        <taxon>Eukaryota</taxon>
        <taxon>Fungi</taxon>
        <taxon>Fungi incertae sedis</taxon>
        <taxon>Mucoromycota</taxon>
        <taxon>Mucoromycotina</taxon>
        <taxon>Mucoromycetes</taxon>
        <taxon>Mucorales</taxon>
        <taxon>Mucorineae</taxon>
        <taxon>Mucoraceae</taxon>
        <taxon>Mucor</taxon>
    </lineage>
</organism>
<comment type="similarity">
    <text evidence="2">Belongs to the TRAFAC class TrmE-Era-EngA-EngB-Septin-like GTPase superfamily. EngB GTPase family.</text>
</comment>
<dbReference type="HAMAP" id="MF_00321">
    <property type="entry name" value="GTPase_EngB"/>
    <property type="match status" value="1"/>
</dbReference>
<dbReference type="PANTHER" id="PTHR46498">
    <property type="entry name" value="GTP-BINDING PROTEIN 8"/>
    <property type="match status" value="1"/>
</dbReference>
<proteinExistence type="inferred from homology"/>
<keyword evidence="7" id="KW-0342">GTP-binding</keyword>
<dbReference type="CDD" id="cd01876">
    <property type="entry name" value="YihA_EngB"/>
    <property type="match status" value="1"/>
</dbReference>
<dbReference type="InterPro" id="IPR027417">
    <property type="entry name" value="P-loop_NTPase"/>
</dbReference>
<comment type="cofactor">
    <cofactor evidence="1">
        <name>Mg(2+)</name>
        <dbReference type="ChEBI" id="CHEBI:18420"/>
    </cofactor>
</comment>
<dbReference type="InterPro" id="IPR019987">
    <property type="entry name" value="GTP-bd_ribosome_bio_YsxC"/>
</dbReference>
<evidence type="ECO:0000256" key="1">
    <source>
        <dbReference type="ARBA" id="ARBA00001946"/>
    </source>
</evidence>
<dbReference type="Pfam" id="PF01926">
    <property type="entry name" value="MMR_HSR1"/>
    <property type="match status" value="1"/>
</dbReference>
<evidence type="ECO:0000313" key="10">
    <source>
        <dbReference type="EMBL" id="KAG2196023.1"/>
    </source>
</evidence>
<dbReference type="InterPro" id="IPR006073">
    <property type="entry name" value="GTP-bd"/>
</dbReference>
<evidence type="ECO:0000256" key="2">
    <source>
        <dbReference type="ARBA" id="ARBA00009638"/>
    </source>
</evidence>
<evidence type="ECO:0000256" key="6">
    <source>
        <dbReference type="ARBA" id="ARBA00022842"/>
    </source>
</evidence>
<evidence type="ECO:0000256" key="5">
    <source>
        <dbReference type="ARBA" id="ARBA00022741"/>
    </source>
</evidence>
<comment type="caution">
    <text evidence="10">The sequence shown here is derived from an EMBL/GenBank/DDBJ whole genome shotgun (WGS) entry which is preliminary data.</text>
</comment>
<evidence type="ECO:0000256" key="4">
    <source>
        <dbReference type="ARBA" id="ARBA00022723"/>
    </source>
</evidence>
<dbReference type="EMBL" id="JAEPRD010000155">
    <property type="protein sequence ID" value="KAG2196023.1"/>
    <property type="molecule type" value="Genomic_DNA"/>
</dbReference>
<dbReference type="InterPro" id="IPR030393">
    <property type="entry name" value="G_ENGB_dom"/>
</dbReference>
<dbReference type="OrthoDB" id="391988at2759"/>
<keyword evidence="6" id="KW-0460">Magnesium</keyword>
<dbReference type="PANTHER" id="PTHR46498:SF1">
    <property type="entry name" value="GTP-BINDING PROTEIN 8"/>
    <property type="match status" value="1"/>
</dbReference>
<accession>A0A8H7QNS8</accession>
<feature type="domain" description="EngB-type G" evidence="9">
    <location>
        <begin position="356"/>
        <end position="526"/>
    </location>
</feature>
<protein>
    <recommendedName>
        <fullName evidence="3">GTP-binding protein 8</fullName>
    </recommendedName>
</protein>
<reference evidence="10" key="1">
    <citation type="submission" date="2020-12" db="EMBL/GenBank/DDBJ databases">
        <title>Metabolic potential, ecology and presence of endohyphal bacteria is reflected in genomic diversity of Mucoromycotina.</title>
        <authorList>
            <person name="Muszewska A."/>
            <person name="Okrasinska A."/>
            <person name="Steczkiewicz K."/>
            <person name="Drgas O."/>
            <person name="Orlowska M."/>
            <person name="Perlinska-Lenart U."/>
            <person name="Aleksandrzak-Piekarczyk T."/>
            <person name="Szatraj K."/>
            <person name="Zielenkiewicz U."/>
            <person name="Pilsyk S."/>
            <person name="Malc E."/>
            <person name="Mieczkowski P."/>
            <person name="Kruszewska J.S."/>
            <person name="Biernat P."/>
            <person name="Pawlowska J."/>
        </authorList>
    </citation>
    <scope>NUCLEOTIDE SEQUENCE</scope>
    <source>
        <strain evidence="10">WA0000017839</strain>
    </source>
</reference>
<evidence type="ECO:0000256" key="8">
    <source>
        <dbReference type="SAM" id="MobiDB-lite"/>
    </source>
</evidence>
<keyword evidence="4" id="KW-0479">Metal-binding</keyword>
<feature type="compositionally biased region" description="Polar residues" evidence="8">
    <location>
        <begin position="153"/>
        <end position="162"/>
    </location>
</feature>
<dbReference type="Gene3D" id="3.40.50.300">
    <property type="entry name" value="P-loop containing nucleotide triphosphate hydrolases"/>
    <property type="match status" value="1"/>
</dbReference>
<keyword evidence="11" id="KW-1185">Reference proteome</keyword>
<dbReference type="Proteomes" id="UP000603453">
    <property type="component" value="Unassembled WGS sequence"/>
</dbReference>
<name>A0A8H7QNS8_9FUNG</name>
<feature type="region of interest" description="Disordered" evidence="8">
    <location>
        <begin position="20"/>
        <end position="198"/>
    </location>
</feature>
<dbReference type="PRINTS" id="PR00326">
    <property type="entry name" value="GTP1OBG"/>
</dbReference>
<evidence type="ECO:0000256" key="3">
    <source>
        <dbReference type="ARBA" id="ARBA00015370"/>
    </source>
</evidence>
<dbReference type="GO" id="GO:0005739">
    <property type="term" value="C:mitochondrion"/>
    <property type="evidence" value="ECO:0007669"/>
    <property type="project" value="TreeGrafter"/>
</dbReference>
<dbReference type="GO" id="GO:0005525">
    <property type="term" value="F:GTP binding"/>
    <property type="evidence" value="ECO:0007669"/>
    <property type="project" value="UniProtKB-KW"/>
</dbReference>
<dbReference type="GO" id="GO:0046872">
    <property type="term" value="F:metal ion binding"/>
    <property type="evidence" value="ECO:0007669"/>
    <property type="project" value="UniProtKB-KW"/>
</dbReference>
<evidence type="ECO:0000256" key="7">
    <source>
        <dbReference type="ARBA" id="ARBA00023134"/>
    </source>
</evidence>
<dbReference type="PROSITE" id="PS51706">
    <property type="entry name" value="G_ENGB"/>
    <property type="match status" value="1"/>
</dbReference>
<feature type="compositionally biased region" description="Low complexity" evidence="8">
    <location>
        <begin position="163"/>
        <end position="191"/>
    </location>
</feature>
<dbReference type="InterPro" id="IPR052279">
    <property type="entry name" value="EngB_GTPase"/>
</dbReference>
<keyword evidence="5" id="KW-0547">Nucleotide-binding</keyword>
<evidence type="ECO:0000313" key="11">
    <source>
        <dbReference type="Proteomes" id="UP000603453"/>
    </source>
</evidence>
<dbReference type="SUPFAM" id="SSF52540">
    <property type="entry name" value="P-loop containing nucleoside triphosphate hydrolases"/>
    <property type="match status" value="1"/>
</dbReference>
<feature type="compositionally biased region" description="Polar residues" evidence="8">
    <location>
        <begin position="20"/>
        <end position="31"/>
    </location>
</feature>
<sequence length="548" mass="60639">MFRASNSLTKAVPAWRNASLLSSTKSYSTPAVTPAVEKKQEQKPSLSARLGGSGRGKPIAEGQSADPFASFLANAKKPRTNNNNNGERRNGNFTPRPRKQQQDNGQFADAGSAEGANTKPRQPRQPRQPRAEGEQNNKPRYQRNAEGGEKTQAGDNQRPPRTNNNNNKNNNRSNGDAPRKNNNNRKMNLNKSQPQEVRTRRAVTFIDKDIDWASFGTNAMPAQETVTEQVKEDDALLLKEVQGDYDRYLGVGSDISWPQIINGANVGTLVGSNPTFDLAQKTAFLSALTNATSGAVSARKTTDHLTTKDNKKFKLVSFPEPPTLLPSQVAEATKLFARPVSFIQSISQTEQAPDLTNPEVAFVGRSNVGKSTLINNLTNNSKLVKTSNRPGHTKLLNFFDIGRQLTLVDMPGYGYKSKEEWGELIMGYLSTRKQLKRLFLLVDPVAGLKETDKQLMSHLDQQALSYQVILTKRDRLSQDAFQTSKLSIEEYLIEHAICCYPQVLVTGKRRTSKSNDNDMVADEMAKVKWAIVNATGIEVRPSTPPVKK</sequence>
<evidence type="ECO:0000259" key="9">
    <source>
        <dbReference type="PROSITE" id="PS51706"/>
    </source>
</evidence>
<gene>
    <name evidence="10" type="ORF">INT47_005359</name>
</gene>
<dbReference type="NCBIfam" id="TIGR03598">
    <property type="entry name" value="GTPase_YsxC"/>
    <property type="match status" value="1"/>
</dbReference>
<dbReference type="AlphaFoldDB" id="A0A8H7QNS8"/>